<sequence length="496" mass="57076">METVMLKQLDMLDIFEKYIGKLGIEDAERCSNRLYAMLPDKNNLNNNGVFVAYGGGKDSSYMIAFVRLVQIIIFKKHGHTFRLRVATNRHTGMPKAVMENIDSVYKALSLYDDPNVETLIIDGTTVKEFDKNLPLPAEIIEQNRTDILMTGHRCNGDARPTFCNACNLSMVNSFGVALSYGDVINIVITGDSKEEQKAYGLWIKRLLNKFGLKYPKYRGFKSFLSAVNEISKFYFKDIHGKENQLEIEKRQIKYKGISQPPMFFSIYEDTSYKAGDHWELLVDYLGFKFDDLAFSFTESDCVNPAIMAHLRGLKVEYLYGRSYKEGIEEYVEFTTKLMKQKEFPEDLIQLAQSRYGNSEKIKQMRKKIGQYTEEALGIREEQLICMVFAPFAGEGENLEVYLRNRQPWLLPQICEIHKLLANPEVEFSNKNLLISYLEDLSGLTFEQLHTLYKLELSTSNRLSPISTILEDDIHKEVIKTRTKENGPVVEELISGR</sequence>
<reference evidence="2" key="1">
    <citation type="journal article" date="2019" name="Int. J. Syst. Evol. Microbiol.">
        <title>The Global Catalogue of Microorganisms (GCM) 10K type strain sequencing project: providing services to taxonomists for standard genome sequencing and annotation.</title>
        <authorList>
            <consortium name="The Broad Institute Genomics Platform"/>
            <consortium name="The Broad Institute Genome Sequencing Center for Infectious Disease"/>
            <person name="Wu L."/>
            <person name="Ma J."/>
        </authorList>
    </citation>
    <scope>NUCLEOTIDE SEQUENCE [LARGE SCALE GENOMIC DNA]</scope>
    <source>
        <strain evidence="2">CGMCC 1.16305</strain>
    </source>
</reference>
<evidence type="ECO:0000313" key="1">
    <source>
        <dbReference type="EMBL" id="MFC7394089.1"/>
    </source>
</evidence>
<evidence type="ECO:0008006" key="3">
    <source>
        <dbReference type="Google" id="ProtNLM"/>
    </source>
</evidence>
<evidence type="ECO:0000313" key="2">
    <source>
        <dbReference type="Proteomes" id="UP001596505"/>
    </source>
</evidence>
<organism evidence="1 2">
    <name type="scientific">Scopulibacillus cellulosilyticus</name>
    <dbReference type="NCBI Taxonomy" id="2665665"/>
    <lineage>
        <taxon>Bacteria</taxon>
        <taxon>Bacillati</taxon>
        <taxon>Bacillota</taxon>
        <taxon>Bacilli</taxon>
        <taxon>Bacillales</taxon>
        <taxon>Sporolactobacillaceae</taxon>
        <taxon>Scopulibacillus</taxon>
    </lineage>
</organism>
<protein>
    <recommendedName>
        <fullName evidence="3">PqqD family protein</fullName>
    </recommendedName>
</protein>
<dbReference type="RefSeq" id="WP_380967098.1">
    <property type="nucleotide sequence ID" value="NZ_JBHTCO010000018.1"/>
</dbReference>
<name>A0ABW2PY46_9BACL</name>
<gene>
    <name evidence="1" type="ORF">ACFQRG_14115</name>
</gene>
<comment type="caution">
    <text evidence="1">The sequence shown here is derived from an EMBL/GenBank/DDBJ whole genome shotgun (WGS) entry which is preliminary data.</text>
</comment>
<dbReference type="EMBL" id="JBHTCO010000018">
    <property type="protein sequence ID" value="MFC7394089.1"/>
    <property type="molecule type" value="Genomic_DNA"/>
</dbReference>
<keyword evidence="2" id="KW-1185">Reference proteome</keyword>
<accession>A0ABW2PY46</accession>
<proteinExistence type="predicted"/>
<dbReference type="Proteomes" id="UP001596505">
    <property type="component" value="Unassembled WGS sequence"/>
</dbReference>